<evidence type="ECO:0000313" key="7">
    <source>
        <dbReference type="EMBL" id="MFD2920339.1"/>
    </source>
</evidence>
<dbReference type="InterPro" id="IPR002471">
    <property type="entry name" value="Pept_S9_AS"/>
</dbReference>
<dbReference type="SUPFAM" id="SSF53474">
    <property type="entry name" value="alpha/beta-Hydrolases"/>
    <property type="match status" value="1"/>
</dbReference>
<comment type="caution">
    <text evidence="7">The sequence shown here is derived from an EMBL/GenBank/DDBJ whole genome shotgun (WGS) entry which is preliminary data.</text>
</comment>
<dbReference type="GO" id="GO:0016787">
    <property type="term" value="F:hydrolase activity"/>
    <property type="evidence" value="ECO:0007669"/>
    <property type="project" value="UniProtKB-KW"/>
</dbReference>
<dbReference type="PROSITE" id="PS00708">
    <property type="entry name" value="PRO_ENDOPEP_SER"/>
    <property type="match status" value="1"/>
</dbReference>
<dbReference type="Gene3D" id="2.140.10.30">
    <property type="entry name" value="Dipeptidylpeptidase IV, N-terminal domain"/>
    <property type="match status" value="2"/>
</dbReference>
<keyword evidence="4" id="KW-0732">Signal</keyword>
<feature type="domain" description="Peptidase S9 prolyl oligopeptidase catalytic" evidence="5">
    <location>
        <begin position="608"/>
        <end position="804"/>
    </location>
</feature>
<dbReference type="InterPro" id="IPR029058">
    <property type="entry name" value="AB_hydrolase_fold"/>
</dbReference>
<dbReference type="PANTHER" id="PTHR11731:SF193">
    <property type="entry name" value="DIPEPTIDYL PEPTIDASE 9"/>
    <property type="match status" value="1"/>
</dbReference>
<protein>
    <submittedName>
        <fullName evidence="7">Alpha/beta fold hydrolase</fullName>
    </submittedName>
</protein>
<dbReference type="SUPFAM" id="SSF82171">
    <property type="entry name" value="DPP6 N-terminal domain-like"/>
    <property type="match status" value="1"/>
</dbReference>
<keyword evidence="1" id="KW-0645">Protease</keyword>
<accession>A0ABW6A4S9</accession>
<feature type="chain" id="PRO_5045891105" evidence="4">
    <location>
        <begin position="20"/>
        <end position="805"/>
    </location>
</feature>
<feature type="domain" description="Dipeptidylpeptidase IV N-terminal" evidence="6">
    <location>
        <begin position="348"/>
        <end position="518"/>
    </location>
</feature>
<keyword evidence="8" id="KW-1185">Reference proteome</keyword>
<dbReference type="InterPro" id="IPR001375">
    <property type="entry name" value="Peptidase_S9_cat"/>
</dbReference>
<feature type="compositionally biased region" description="Gly residues" evidence="3">
    <location>
        <begin position="183"/>
        <end position="195"/>
    </location>
</feature>
<feature type="signal peptide" evidence="4">
    <location>
        <begin position="1"/>
        <end position="19"/>
    </location>
</feature>
<dbReference type="Gene3D" id="3.40.50.1820">
    <property type="entry name" value="alpha/beta hydrolase"/>
    <property type="match status" value="1"/>
</dbReference>
<dbReference type="InterPro" id="IPR050278">
    <property type="entry name" value="Serine_Prot_S9B/DPPIV"/>
</dbReference>
<evidence type="ECO:0000256" key="2">
    <source>
        <dbReference type="ARBA" id="ARBA00022801"/>
    </source>
</evidence>
<dbReference type="Pfam" id="PF00930">
    <property type="entry name" value="DPPIV_N"/>
    <property type="match status" value="1"/>
</dbReference>
<organism evidence="7 8">
    <name type="scientific">Terrimonas rubra</name>
    <dbReference type="NCBI Taxonomy" id="1035890"/>
    <lineage>
        <taxon>Bacteria</taxon>
        <taxon>Pseudomonadati</taxon>
        <taxon>Bacteroidota</taxon>
        <taxon>Chitinophagia</taxon>
        <taxon>Chitinophagales</taxon>
        <taxon>Chitinophagaceae</taxon>
        <taxon>Terrimonas</taxon>
    </lineage>
</organism>
<dbReference type="RefSeq" id="WP_386098493.1">
    <property type="nucleotide sequence ID" value="NZ_JBHUOZ010000003.1"/>
</dbReference>
<name>A0ABW6A4S9_9BACT</name>
<evidence type="ECO:0000256" key="3">
    <source>
        <dbReference type="SAM" id="MobiDB-lite"/>
    </source>
</evidence>
<evidence type="ECO:0000259" key="5">
    <source>
        <dbReference type="Pfam" id="PF00326"/>
    </source>
</evidence>
<evidence type="ECO:0000259" key="6">
    <source>
        <dbReference type="Pfam" id="PF00930"/>
    </source>
</evidence>
<dbReference type="InterPro" id="IPR002469">
    <property type="entry name" value="Peptidase_S9B_N"/>
</dbReference>
<feature type="region of interest" description="Disordered" evidence="3">
    <location>
        <begin position="170"/>
        <end position="202"/>
    </location>
</feature>
<proteinExistence type="predicted"/>
<reference evidence="8" key="1">
    <citation type="journal article" date="2019" name="Int. J. Syst. Evol. Microbiol.">
        <title>The Global Catalogue of Microorganisms (GCM) 10K type strain sequencing project: providing services to taxonomists for standard genome sequencing and annotation.</title>
        <authorList>
            <consortium name="The Broad Institute Genomics Platform"/>
            <consortium name="The Broad Institute Genome Sequencing Center for Infectious Disease"/>
            <person name="Wu L."/>
            <person name="Ma J."/>
        </authorList>
    </citation>
    <scope>NUCLEOTIDE SEQUENCE [LARGE SCALE GENOMIC DNA]</scope>
    <source>
        <strain evidence="8">KCTC 23299</strain>
    </source>
</reference>
<keyword evidence="2 7" id="KW-0378">Hydrolase</keyword>
<evidence type="ECO:0000256" key="4">
    <source>
        <dbReference type="SAM" id="SignalP"/>
    </source>
</evidence>
<dbReference type="Proteomes" id="UP001597511">
    <property type="component" value="Unassembled WGS sequence"/>
</dbReference>
<dbReference type="PANTHER" id="PTHR11731">
    <property type="entry name" value="PROTEASE FAMILY S9B,C DIPEPTIDYL-PEPTIDASE IV-RELATED"/>
    <property type="match status" value="1"/>
</dbReference>
<dbReference type="EMBL" id="JBHUOZ010000003">
    <property type="protein sequence ID" value="MFD2920339.1"/>
    <property type="molecule type" value="Genomic_DNA"/>
</dbReference>
<sequence length="805" mass="90759">MRYLILFFIGALLSSSLTAQSLSPLTVEKIMRDPKWMGTQPGTPQWDINGSTVYFTWNPDNNTSDSIYYITAGNKTPVKATPQEKTNILYASAVTYNTKRTAYVYVKDGDIFYTTLKPARTLRITQTADWESNPGFYFNDSRIVYSRSQNLYAWDISTGTTEQLTEIKTEGSTAPAAAPPMGRGAGGGGRGGQGAGNQNTNKQDEWLKNDQLFLFEVLRQRDDNRKERERYNKSVEQPAKRGIQLQGKTLRGLNLSPDGRFVSYILSPQPAASSVSTFVPDYVTASGYTTNIPSRTKVGSVQTPNEFYIYDRTLDTIYSFSTDSIPGILDAPDYAKDYPALFKKKPENRKLNWGSANWSPDGKYATIQIRALDNKDKWIMGWDAATKKLTLVNRERNEAWIGGPGGWRSGGWIDPVTTWYQSEESGYAHIYTFNFNTGKKTQLTNGNYEVQDAQLSNNNQYFYITTNEVHPGEKHFYRLHIASGKKERITIMEGANNVTLSPDEKQIAFLYSTPTQPWELYIQANQPGAKPQQITFKARSAEFNSYAWRQPDVISFTAADGAQVYARVYKPANPHPGKPAVLFVHGAGYLQNAHKWWSSYFREYMFNNLLADAGYYVMDIDYRGSAGYGRDWRTGIYRHMGGKDLSDHVDAVKYMTQNFGVNPKNIGIYGGSYGGFISLMALFTEPEVFKSGAALRPVTDWANYNHGYTANILNEPAQDSIAYKRSSPIYFAGGLKGNLLMCHGVVDDNVHYQDVVKLSQKLIELGKDNWELASYPVESHGFVEPSSWTDEYKRILKLFETTLKN</sequence>
<evidence type="ECO:0000313" key="8">
    <source>
        <dbReference type="Proteomes" id="UP001597511"/>
    </source>
</evidence>
<evidence type="ECO:0000256" key="1">
    <source>
        <dbReference type="ARBA" id="ARBA00022670"/>
    </source>
</evidence>
<gene>
    <name evidence="7" type="ORF">ACFS6H_11495</name>
</gene>
<dbReference type="Pfam" id="PF00326">
    <property type="entry name" value="Peptidase_S9"/>
    <property type="match status" value="1"/>
</dbReference>